<keyword evidence="2" id="KW-0645">Protease</keyword>
<evidence type="ECO:0000313" key="8">
    <source>
        <dbReference type="Proteomes" id="UP000292886"/>
    </source>
</evidence>
<dbReference type="InterPro" id="IPR038765">
    <property type="entry name" value="Papain-like_cys_pep_sf"/>
</dbReference>
<evidence type="ECO:0000256" key="2">
    <source>
        <dbReference type="ARBA" id="ARBA00022670"/>
    </source>
</evidence>
<accession>A0A4P6YQT1</accession>
<feature type="signal peptide" evidence="5">
    <location>
        <begin position="1"/>
        <end position="30"/>
    </location>
</feature>
<dbReference type="Gene3D" id="3.90.1720.10">
    <property type="entry name" value="endopeptidase domain like (from Nostoc punctiforme)"/>
    <property type="match status" value="1"/>
</dbReference>
<feature type="chain" id="PRO_5021003688" evidence="5">
    <location>
        <begin position="31"/>
        <end position="157"/>
    </location>
</feature>
<evidence type="ECO:0000256" key="1">
    <source>
        <dbReference type="ARBA" id="ARBA00007074"/>
    </source>
</evidence>
<keyword evidence="8" id="KW-1185">Reference proteome</keyword>
<dbReference type="KEGG" id="wei:EQG49_00050"/>
<dbReference type="PANTHER" id="PTHR47053:SF1">
    <property type="entry name" value="MUREIN DD-ENDOPEPTIDASE MEPH-RELATED"/>
    <property type="match status" value="1"/>
</dbReference>
<keyword evidence="3" id="KW-0378">Hydrolase</keyword>
<dbReference type="PROSITE" id="PS51935">
    <property type="entry name" value="NLPC_P60"/>
    <property type="match status" value="1"/>
</dbReference>
<dbReference type="Pfam" id="PF00877">
    <property type="entry name" value="NLPC_P60"/>
    <property type="match status" value="1"/>
</dbReference>
<sequence length="157" mass="17623">MHIKKIILALLLTVTVFTAINSVAPTTADAAVTVHRMKVVHYAEKFIGTPYVLGGMSRRSFDCSGLVAYTFEHAAHIYLPHKAARQARMVKHIKRSNVKAGDLLFWSHYGYVYHVAIAISHAQFIQAPEPGGRVEISTISQWHPSFVGRVRHHAYVY</sequence>
<evidence type="ECO:0000256" key="5">
    <source>
        <dbReference type="SAM" id="SignalP"/>
    </source>
</evidence>
<dbReference type="PANTHER" id="PTHR47053">
    <property type="entry name" value="MUREIN DD-ENDOPEPTIDASE MEPH-RELATED"/>
    <property type="match status" value="1"/>
</dbReference>
<dbReference type="InterPro" id="IPR051202">
    <property type="entry name" value="Peptidase_C40"/>
</dbReference>
<dbReference type="SUPFAM" id="SSF54001">
    <property type="entry name" value="Cysteine proteinases"/>
    <property type="match status" value="1"/>
</dbReference>
<dbReference type="GO" id="GO:0006508">
    <property type="term" value="P:proteolysis"/>
    <property type="evidence" value="ECO:0007669"/>
    <property type="project" value="UniProtKB-KW"/>
</dbReference>
<keyword evidence="5" id="KW-0732">Signal</keyword>
<evidence type="ECO:0000313" key="7">
    <source>
        <dbReference type="EMBL" id="QBO34946.1"/>
    </source>
</evidence>
<proteinExistence type="inferred from homology"/>
<dbReference type="EMBL" id="CP037940">
    <property type="protein sequence ID" value="QBO34946.1"/>
    <property type="molecule type" value="Genomic_DNA"/>
</dbReference>
<name>A0A4P6YQT1_9LACO</name>
<dbReference type="Proteomes" id="UP000292886">
    <property type="component" value="Chromosome"/>
</dbReference>
<dbReference type="AlphaFoldDB" id="A0A4P6YQT1"/>
<dbReference type="InterPro" id="IPR000064">
    <property type="entry name" value="NLP_P60_dom"/>
</dbReference>
<protein>
    <submittedName>
        <fullName evidence="7">NlpC/P60 family protein</fullName>
    </submittedName>
</protein>
<dbReference type="RefSeq" id="WP_133362026.1">
    <property type="nucleotide sequence ID" value="NZ_CP037940.1"/>
</dbReference>
<keyword evidence="4" id="KW-0788">Thiol protease</keyword>
<comment type="similarity">
    <text evidence="1">Belongs to the peptidase C40 family.</text>
</comment>
<feature type="domain" description="NlpC/P60" evidence="6">
    <location>
        <begin position="33"/>
        <end position="157"/>
    </location>
</feature>
<evidence type="ECO:0000256" key="4">
    <source>
        <dbReference type="ARBA" id="ARBA00022807"/>
    </source>
</evidence>
<evidence type="ECO:0000259" key="6">
    <source>
        <dbReference type="PROSITE" id="PS51935"/>
    </source>
</evidence>
<gene>
    <name evidence="7" type="ORF">EQG49_00050</name>
</gene>
<dbReference type="GO" id="GO:0008234">
    <property type="term" value="F:cysteine-type peptidase activity"/>
    <property type="evidence" value="ECO:0007669"/>
    <property type="project" value="UniProtKB-KW"/>
</dbReference>
<dbReference type="OrthoDB" id="1654978at2"/>
<evidence type="ECO:0000256" key="3">
    <source>
        <dbReference type="ARBA" id="ARBA00022801"/>
    </source>
</evidence>
<reference evidence="8" key="1">
    <citation type="submission" date="2019-03" db="EMBL/GenBank/DDBJ databases">
        <title>Weissella sp. 26KH-42 Genome sequencing.</title>
        <authorList>
            <person name="Heo J."/>
            <person name="Kim S.-J."/>
            <person name="Kim J.-S."/>
            <person name="Hong S.-B."/>
            <person name="Kwon S.-W."/>
        </authorList>
    </citation>
    <scope>NUCLEOTIDE SEQUENCE [LARGE SCALE GENOMIC DNA]</scope>
    <source>
        <strain evidence="8">26KH-42</strain>
    </source>
</reference>
<organism evidence="7 8">
    <name type="scientific">Periweissella cryptocerci</name>
    <dbReference type="NCBI Taxonomy" id="2506420"/>
    <lineage>
        <taxon>Bacteria</taxon>
        <taxon>Bacillati</taxon>
        <taxon>Bacillota</taxon>
        <taxon>Bacilli</taxon>
        <taxon>Lactobacillales</taxon>
        <taxon>Lactobacillaceae</taxon>
        <taxon>Periweissella</taxon>
    </lineage>
</organism>